<dbReference type="Proteomes" id="UP000008898">
    <property type="component" value="Chromosome"/>
</dbReference>
<proteinExistence type="predicted"/>
<dbReference type="InterPro" id="IPR012341">
    <property type="entry name" value="6hp_glycosidase-like_sf"/>
</dbReference>
<reference evidence="3" key="1">
    <citation type="submission" date="2009-07" db="EMBL/GenBank/DDBJ databases">
        <title>Complete genome sequence of Zobellia galactanivorans Dsij.</title>
        <authorList>
            <consortium name="Genoscope - CEA"/>
        </authorList>
    </citation>
    <scope>NUCLEOTIDE SEQUENCE [LARGE SCALE GENOMIC DNA]</scope>
    <source>
        <strain evidence="3">DSM 12802 / CCUG 47099 / CIP 106680 / NCIMB 13871 / Dsij</strain>
    </source>
</reference>
<dbReference type="STRING" id="63186.ZOBELLIA_238"/>
<evidence type="ECO:0000313" key="3">
    <source>
        <dbReference type="Proteomes" id="UP000008898"/>
    </source>
</evidence>
<keyword evidence="1" id="KW-0732">Signal</keyword>
<dbReference type="KEGG" id="zga:ZOBELLIA_238"/>
<feature type="signal peptide" evidence="1">
    <location>
        <begin position="1"/>
        <end position="20"/>
    </location>
</feature>
<organism evidence="2 3">
    <name type="scientific">Zobellia galactanivorans (strain DSM 12802 / CCUG 47099 / CIP 106680 / NCIMB 13871 / Dsij)</name>
    <dbReference type="NCBI Taxonomy" id="63186"/>
    <lineage>
        <taxon>Bacteria</taxon>
        <taxon>Pseudomonadati</taxon>
        <taxon>Bacteroidota</taxon>
        <taxon>Flavobacteriia</taxon>
        <taxon>Flavobacteriales</taxon>
        <taxon>Flavobacteriaceae</taxon>
        <taxon>Zobellia</taxon>
    </lineage>
</organism>
<evidence type="ECO:0000256" key="1">
    <source>
        <dbReference type="SAM" id="SignalP"/>
    </source>
</evidence>
<dbReference type="AlphaFoldDB" id="G0L923"/>
<gene>
    <name evidence="2" type="ordered locus">zobellia_238</name>
</gene>
<dbReference type="SUPFAM" id="SSF48208">
    <property type="entry name" value="Six-hairpin glycosidases"/>
    <property type="match status" value="1"/>
</dbReference>
<dbReference type="InterPro" id="IPR008928">
    <property type="entry name" value="6-hairpin_glycosidase_sf"/>
</dbReference>
<dbReference type="HOGENOM" id="CLU_408228_0_0_10"/>
<accession>G0L923</accession>
<reference evidence="2 3" key="2">
    <citation type="journal article" date="2012" name="Environ. Microbiol.">
        <title>Characterization of the first alginolytic operons in a marine bacterium: from their emergence in marine Flavobacteriia to their independent transfers to marine Proteobacteria and human gut Bacteroides.</title>
        <authorList>
            <person name="Thomas F."/>
            <person name="Barbeyron T."/>
            <person name="Tonon T."/>
            <person name="Genicot S."/>
            <person name="Czjzek M."/>
            <person name="Michel G."/>
        </authorList>
    </citation>
    <scope>NUCLEOTIDE SEQUENCE [LARGE SCALE GENOMIC DNA]</scope>
    <source>
        <strain evidence="3">DSM 12802 / CCUG 47099 / CIP 106680 / NCIMB 13871 / Dsij</strain>
    </source>
</reference>
<keyword evidence="3" id="KW-1185">Reference proteome</keyword>
<protein>
    <submittedName>
        <fullName evidence="2">Conserved hypothetical periplasmic protein</fullName>
    </submittedName>
</protein>
<dbReference type="PATRIC" id="fig|63186.3.peg.239"/>
<feature type="chain" id="PRO_5003402531" evidence="1">
    <location>
        <begin position="21"/>
        <end position="673"/>
    </location>
</feature>
<sequence>MGIKKLMIMVGLLVSQGQMAQEGQHWTIEKPDEIRLDATQSYNHPYDDNIEMSGKRVSGIIGYSINEKREVSISREIFFPQLRTLLKTNDADWKAYRAYLKGVYTDNILPSIAMGNRIYVPGPVKEVRINGMLKIVHEAVNGVSLSRTFFPSMGQRLFVEQWTMTNTGSTPVVLHGGQKEVMETLDGAKGIYTIHVGSNIKKETTLAPGKSYTFSIGISATMNDEAKIEISGNEYYNERLAFLDQMKNSLELQTPDPTLNTLFGFSKIRASESIFESKLGLVHSPGGGRYYVGFWANDQAEYVGPFFPYLGYDTGNDASLNVYRLFAKEINDAYDNLPYSFEMEGDAPKSTLDRGDAAMIAYGAAQFALSTGDKEIGKELWPLIKWCLEYNRRQLNGAGVVASESDEMEGRIATGTANLSTSSLYYGALGLAVSLGNSLHGSSSTTRTYAKQAKALKKNIEAYFGATIEGLETYRYYDGHTKLRHWICLPLVTGIYDRKEGTIQALFDKLWSENGVHVEKNDENKVISEIFWDRGTLYALRGTFLAGANAQSLEKLEEFSNKRLLGSRVPYVVEAYPEGNMAQLSAESGLYCRVFTEGVFGIVPTGLNSFKCTPRLPAEWDHMALRKVKAFGEDFDISVKRQGKLLKVSVVKTNGTVILNKTIKDGKSVQVFF</sequence>
<evidence type="ECO:0000313" key="2">
    <source>
        <dbReference type="EMBL" id="CAZ94311.1"/>
    </source>
</evidence>
<name>G0L923_ZOBGA</name>
<dbReference type="GO" id="GO:0005975">
    <property type="term" value="P:carbohydrate metabolic process"/>
    <property type="evidence" value="ECO:0007669"/>
    <property type="project" value="InterPro"/>
</dbReference>
<dbReference type="Gene3D" id="1.50.10.10">
    <property type="match status" value="1"/>
</dbReference>
<dbReference type="EMBL" id="FP476056">
    <property type="protein sequence ID" value="CAZ94311.1"/>
    <property type="molecule type" value="Genomic_DNA"/>
</dbReference>